<organism evidence="2 3">
    <name type="scientific">Perkinsus olseni</name>
    <name type="common">Perkinsus atlanticus</name>
    <dbReference type="NCBI Taxonomy" id="32597"/>
    <lineage>
        <taxon>Eukaryota</taxon>
        <taxon>Sar</taxon>
        <taxon>Alveolata</taxon>
        <taxon>Perkinsozoa</taxon>
        <taxon>Perkinsea</taxon>
        <taxon>Perkinsida</taxon>
        <taxon>Perkinsidae</taxon>
        <taxon>Perkinsus</taxon>
    </lineage>
</organism>
<reference evidence="2 3" key="1">
    <citation type="submission" date="2020-04" db="EMBL/GenBank/DDBJ databases">
        <title>Perkinsus olseni comparative genomics.</title>
        <authorList>
            <person name="Bogema D.R."/>
        </authorList>
    </citation>
    <scope>NUCLEOTIDE SEQUENCE [LARGE SCALE GENOMIC DNA]</scope>
    <source>
        <strain evidence="2">00978-12</strain>
    </source>
</reference>
<dbReference type="Proteomes" id="UP000541610">
    <property type="component" value="Unassembled WGS sequence"/>
</dbReference>
<dbReference type="EMBL" id="JABANP010000315">
    <property type="protein sequence ID" value="KAF4684376.1"/>
    <property type="molecule type" value="Genomic_DNA"/>
</dbReference>
<evidence type="ECO:0000313" key="2">
    <source>
        <dbReference type="EMBL" id="KAF4684376.1"/>
    </source>
</evidence>
<gene>
    <name evidence="2" type="ORF">FOZ60_007928</name>
</gene>
<evidence type="ECO:0000256" key="1">
    <source>
        <dbReference type="SAM" id="MobiDB-lite"/>
    </source>
</evidence>
<feature type="compositionally biased region" description="Polar residues" evidence="1">
    <location>
        <begin position="1285"/>
        <end position="1311"/>
    </location>
</feature>
<dbReference type="OrthoDB" id="65154at2759"/>
<feature type="region of interest" description="Disordered" evidence="1">
    <location>
        <begin position="119"/>
        <end position="142"/>
    </location>
</feature>
<evidence type="ECO:0000313" key="3">
    <source>
        <dbReference type="Proteomes" id="UP000541610"/>
    </source>
</evidence>
<name>A0A7J6NL25_PEROL</name>
<feature type="compositionally biased region" description="Basic and acidic residues" evidence="1">
    <location>
        <begin position="123"/>
        <end position="133"/>
    </location>
</feature>
<protein>
    <submittedName>
        <fullName evidence="2">Uncharacterized protein</fullName>
    </submittedName>
</protein>
<feature type="region of interest" description="Disordered" evidence="1">
    <location>
        <begin position="1276"/>
        <end position="1318"/>
    </location>
</feature>
<comment type="caution">
    <text evidence="2">The sequence shown here is derived from an EMBL/GenBank/DDBJ whole genome shotgun (WGS) entry which is preliminary data.</text>
</comment>
<sequence length="1424" mass="157234">MLYSPEQLKESIRQSNVKIGGSEKPTYITVAAESFVPHAIQPADFSAHKQNAALLRRSNIHLAQNNKFDPYLRDRQTSISKSAYTLGAITIPEGRGCQVRALQLKRLLCSTLFSFGKGPSGRNADEQKKDLESSHFAFGYRPPTPRMYQSIVKGDQETTSKALLTTEGADVTGAKEGRERLTKQLRAQSICFGSDGPTYKSTSAAALVDHTRGGSTKTGADPRAARECAARLRLSNFNLAGYSNQPPEFSTTTGDAHNEEVHRMNDEQRRKGISSVEADVKRRNYKASFHLGNDKPLYTSESTDRYSANYEAFLEACKHPQGVSQAEKDDLRRQHFDFGMSNCDEDARKDRMESISATTYKDHTHAMVADNTREEMLRLKADLRKPHFSLASQSQSSAGVGVPSSVSKATYTLPPVSAYLEGADSNVRQERKNDLESAHFVFGIGKEEELCNLRSSSVSKNSYAAIPAKAYEERGLDPRLKADLRTHHFELGVPGGGFGSKGLPSTTSRDAYRKHQDAKPASMPEEVRKDLRASHFEIGRGTAKPEDWQTMQTMAMVAHPIQSNELDKALKADLRASHFSIGAPEKTAEARTITQTAYVWPDLNLAPAAVKGVNDRLHRCMMSSTADPSPTHGVTFLTDLPESSQPVKRAAGGVLARLKPKGPSSCSAGGSDLKFLEKIHFAPPSTDYYDSFPMKPGVDYLGSLARFRDLERMQLMLGQLRVRWPKTWCFCGLDTYLFNSSPKRDGITVEYDFDRESEAVRISKLERELDKAAPAFVFKQRSYGANSHLQRTATTALNLNNALVRLQEAGGGQSTQLLQRFIRGAERMLRFSESYFMLKLEWIVVDVLTDGEGNCGACKVKSFRVASVCRPPRRSLARPKEDPTSPNGKLQLALLGQETEEQEGVGGTATELEKRRAKALGASVKPRLTCSLCRCTMGTQFQTMTGRMLLWLWHSLRAREVHVFPPLQSSALASTSHLTNSHRVCQLCWSVFLAEKELWKAHRAIARVVTNMEPPGGDDDDNFDFVGLLEDLPLVGNIRTHKKGASKHPNRQPVDSKLLAIRDAASTAPFGEEGLQSPRPEYLHQWRLMVLLWSLEGVPESSAANKSIQYEVLGMKRRFPLPAGHHDVAPIGRIGLHYLFSTAARPTLSNTYVEFLVTADGSLYRGRCSIDHLPGLTKRTVHVVLSATGPRRTISLKVTLGTARDGALHRDYCDVQRVLDGVFTVAPGRFYSSPHPLPTPWIETFQECTKACAIERTATPAMASSAAATTIGDAVAEASNEKTAESSASPPISRPTTADRSTRPPSAQQLFESDRRTVGRMLPRSRLLSRRSDSLGFLNRPRSAFTRLSHSATEKHVAQVLGSHKLREAEEARVNEHLEKLRQKIGRSSVFRLVQPEGSVGMPRIPIAVWKQPATPGGPEGEGA</sequence>
<accession>A0A7J6NL25</accession>
<proteinExistence type="predicted"/>